<evidence type="ECO:0000256" key="1">
    <source>
        <dbReference type="SAM" id="Coils"/>
    </source>
</evidence>
<dbReference type="OrthoDB" id="2971140at2"/>
<feature type="coiled-coil region" evidence="1">
    <location>
        <begin position="40"/>
        <end position="74"/>
    </location>
</feature>
<dbReference type="InterPro" id="IPR052534">
    <property type="entry name" value="Extracell_DNA_Util/SecSys_Comp"/>
</dbReference>
<evidence type="ECO:0000256" key="2">
    <source>
        <dbReference type="SAM" id="Phobius"/>
    </source>
</evidence>
<evidence type="ECO:0000313" key="4">
    <source>
        <dbReference type="Proteomes" id="UP000321574"/>
    </source>
</evidence>
<keyword evidence="4" id="KW-1185">Reference proteome</keyword>
<dbReference type="PANTHER" id="PTHR40278:SF1">
    <property type="entry name" value="DNA UTILIZATION PROTEIN HOFN"/>
    <property type="match status" value="1"/>
</dbReference>
<dbReference type="PANTHER" id="PTHR40278">
    <property type="entry name" value="DNA UTILIZATION PROTEIN HOFN"/>
    <property type="match status" value="1"/>
</dbReference>
<reference evidence="3 4" key="1">
    <citation type="submission" date="2019-06" db="EMBL/GenBank/DDBJ databases">
        <title>Cerasibacillus sp. nov., isolated from maize field.</title>
        <authorList>
            <person name="Lin S.-Y."/>
            <person name="Tsai C.-F."/>
            <person name="Young C.-C."/>
        </authorList>
    </citation>
    <scope>NUCLEOTIDE SEQUENCE [LARGE SCALE GENOMIC DNA]</scope>
    <source>
        <strain evidence="3 4">CC-CFT480</strain>
    </source>
</reference>
<protein>
    <recommendedName>
        <fullName evidence="5">Fimbrial assembly protein</fullName>
    </recommendedName>
</protein>
<name>A0A5C8NN13_9BACI</name>
<comment type="caution">
    <text evidence="3">The sequence shown here is derived from an EMBL/GenBank/DDBJ whole genome shotgun (WGS) entry which is preliminary data.</text>
</comment>
<dbReference type="AlphaFoldDB" id="A0A5C8NN13"/>
<dbReference type="Proteomes" id="UP000321574">
    <property type="component" value="Unassembled WGS sequence"/>
</dbReference>
<evidence type="ECO:0008006" key="5">
    <source>
        <dbReference type="Google" id="ProtNLM"/>
    </source>
</evidence>
<dbReference type="InterPro" id="IPR007813">
    <property type="entry name" value="PilN"/>
</dbReference>
<evidence type="ECO:0000313" key="3">
    <source>
        <dbReference type="EMBL" id="TXL62477.1"/>
    </source>
</evidence>
<organism evidence="3 4">
    <name type="scientific">Cerasibacillus terrae</name>
    <dbReference type="NCBI Taxonomy" id="2498845"/>
    <lineage>
        <taxon>Bacteria</taxon>
        <taxon>Bacillati</taxon>
        <taxon>Bacillota</taxon>
        <taxon>Bacilli</taxon>
        <taxon>Bacillales</taxon>
        <taxon>Bacillaceae</taxon>
        <taxon>Cerasibacillus</taxon>
    </lineage>
</organism>
<keyword evidence="2" id="KW-0472">Membrane</keyword>
<keyword evidence="2" id="KW-1133">Transmembrane helix</keyword>
<feature type="transmembrane region" description="Helical" evidence="2">
    <location>
        <begin position="20"/>
        <end position="41"/>
    </location>
</feature>
<sequence length="198" mass="23179">MLPEINLLPKREKEGRTSYYIFLISAIICLLLYGLFAYFYFKTSSDLKLAEQQYEQLEMEKTALETKLDQSSVEEDDVGESIRYVEHFIIPTSHFIEELLDLLPKHAYLSEYKFNFETAELQTQFETLNDVSLYTEELVKSNFIKEVAIEEIETISTEELNDEEEQGVYSFETIPRYDVSYSLVLDLQAIKKEVAEDV</sequence>
<proteinExistence type="predicted"/>
<keyword evidence="2" id="KW-0812">Transmembrane</keyword>
<accession>A0A5C8NN13</accession>
<keyword evidence="1" id="KW-0175">Coiled coil</keyword>
<gene>
    <name evidence="3" type="ORF">FHP05_11765</name>
</gene>
<dbReference type="Pfam" id="PF05137">
    <property type="entry name" value="PilN"/>
    <property type="match status" value="1"/>
</dbReference>
<dbReference type="RefSeq" id="WP_147668475.1">
    <property type="nucleotide sequence ID" value="NZ_VDUW01000009.1"/>
</dbReference>
<dbReference type="EMBL" id="VDUW01000009">
    <property type="protein sequence ID" value="TXL62477.1"/>
    <property type="molecule type" value="Genomic_DNA"/>
</dbReference>